<dbReference type="AlphaFoldDB" id="A0A9E2KRY7"/>
<name>A0A9E2KRY7_9LACO</name>
<dbReference type="Gene3D" id="3.10.450.40">
    <property type="match status" value="2"/>
</dbReference>
<dbReference type="InterPro" id="IPR025711">
    <property type="entry name" value="PepSY"/>
</dbReference>
<dbReference type="Pfam" id="PF03413">
    <property type="entry name" value="PepSY"/>
    <property type="match status" value="1"/>
</dbReference>
<comment type="caution">
    <text evidence="2">The sequence shown here is derived from an EMBL/GenBank/DDBJ whole genome shotgun (WGS) entry which is preliminary data.</text>
</comment>
<reference evidence="2" key="1">
    <citation type="journal article" date="2021" name="PeerJ">
        <title>Extensive microbial diversity within the chicken gut microbiome revealed by metagenomics and culture.</title>
        <authorList>
            <person name="Gilroy R."/>
            <person name="Ravi A."/>
            <person name="Getino M."/>
            <person name="Pursley I."/>
            <person name="Horton D.L."/>
            <person name="Alikhan N.F."/>
            <person name="Baker D."/>
            <person name="Gharbi K."/>
            <person name="Hall N."/>
            <person name="Watson M."/>
            <person name="Adriaenssens E.M."/>
            <person name="Foster-Nyarko E."/>
            <person name="Jarju S."/>
            <person name="Secka A."/>
            <person name="Antonio M."/>
            <person name="Oren A."/>
            <person name="Chaudhuri R.R."/>
            <person name="La Ragione R."/>
            <person name="Hildebrand F."/>
            <person name="Pallen M.J."/>
        </authorList>
    </citation>
    <scope>NUCLEOTIDE SEQUENCE</scope>
    <source>
        <strain evidence="2">F6-686</strain>
    </source>
</reference>
<sequence length="197" mass="22010">MKKTIIITSTLLLGFLLGAGSTYFYYQKVSPNAVTNKTNNKVINSENVDYPKKKDLPQIHLSQNEAIASFKKLYSSAQISSISLKVIHDHYVYDIAGFDKNKDCTIKIDAANGKIISQATTRYEYSNDELTALDLKKIISQNSATKIAKRRTNSDQAISWQLTNDSKYDFPIWKVTTLESNGSCATIINALNGEIIE</sequence>
<evidence type="ECO:0000313" key="3">
    <source>
        <dbReference type="Proteomes" id="UP000823844"/>
    </source>
</evidence>
<gene>
    <name evidence="2" type="ORF">H9806_05075</name>
</gene>
<organism evidence="2 3">
    <name type="scientific">Candidatus Lactobacillus pullistercoris</name>
    <dbReference type="NCBI Taxonomy" id="2838636"/>
    <lineage>
        <taxon>Bacteria</taxon>
        <taxon>Bacillati</taxon>
        <taxon>Bacillota</taxon>
        <taxon>Bacilli</taxon>
        <taxon>Lactobacillales</taxon>
        <taxon>Lactobacillaceae</taxon>
        <taxon>Lactobacillus</taxon>
    </lineage>
</organism>
<protein>
    <submittedName>
        <fullName evidence="2">PepSY domain-containing protein</fullName>
    </submittedName>
</protein>
<dbReference type="Proteomes" id="UP000823844">
    <property type="component" value="Unassembled WGS sequence"/>
</dbReference>
<proteinExistence type="predicted"/>
<dbReference type="EMBL" id="JAHLFT010000066">
    <property type="protein sequence ID" value="MBU3828496.1"/>
    <property type="molecule type" value="Genomic_DNA"/>
</dbReference>
<evidence type="ECO:0000259" key="1">
    <source>
        <dbReference type="Pfam" id="PF03413"/>
    </source>
</evidence>
<evidence type="ECO:0000313" key="2">
    <source>
        <dbReference type="EMBL" id="MBU3828496.1"/>
    </source>
</evidence>
<reference evidence="2" key="2">
    <citation type="submission" date="2021-04" db="EMBL/GenBank/DDBJ databases">
        <authorList>
            <person name="Gilroy R."/>
        </authorList>
    </citation>
    <scope>NUCLEOTIDE SEQUENCE</scope>
    <source>
        <strain evidence="2">F6-686</strain>
    </source>
</reference>
<feature type="domain" description="PepSY" evidence="1">
    <location>
        <begin position="61"/>
        <end position="118"/>
    </location>
</feature>
<accession>A0A9E2KRY7</accession>